<dbReference type="InterPro" id="IPR036397">
    <property type="entry name" value="RNaseH_sf"/>
</dbReference>
<proteinExistence type="inferred from homology"/>
<gene>
    <name evidence="3" type="primary">PARN_17</name>
    <name evidence="3" type="ORF">g.74285</name>
</gene>
<comment type="cofactor">
    <cofactor evidence="1">
        <name>a divalent metal cation</name>
        <dbReference type="ChEBI" id="CHEBI:60240"/>
    </cofactor>
</comment>
<name>A0A1D1XU77_9ARAE</name>
<comment type="similarity">
    <text evidence="2">Belongs to the CAF1 family.</text>
</comment>
<reference evidence="3" key="1">
    <citation type="submission" date="2015-07" db="EMBL/GenBank/DDBJ databases">
        <title>Transcriptome Assembly of Anthurium amnicola.</title>
        <authorList>
            <person name="Suzuki J."/>
        </authorList>
    </citation>
    <scope>NUCLEOTIDE SEQUENCE</scope>
</reference>
<protein>
    <submittedName>
        <fullName evidence="3">Poly(A)-specific ribonuclease PARN</fullName>
    </submittedName>
</protein>
<dbReference type="InterPro" id="IPR006941">
    <property type="entry name" value="RNase_CAF1"/>
</dbReference>
<dbReference type="PANTHER" id="PTHR15092">
    <property type="entry name" value="POLY A -SPECIFIC RIBONUCLEASE/TARGET OF EGR1, MEMBER 1"/>
    <property type="match status" value="1"/>
</dbReference>
<dbReference type="AlphaFoldDB" id="A0A1D1XU77"/>
<sequence length="733" mass="81975">MRNSSLVRALVGVLTLTPHRSPPPRRCPFSTTPSGSGVAVTKVTKSNFLPALEELRALVRESDFVAFDLEMTGVTSAPWREAFEFDRSDVRYLKVKDSAEKFAVVQFGVCPFRWDDSKESFVAHPHNFYIFPRKELPIDGPSEEFHCQTTSIDFLAKYQFDFNTCIYEGISYLSRAQEAEALHNMNLRLQGRLANSMSDRDEYLELPSMRTADVLFTERIKIRFHEWRNGILKHQGAHRPEEGYNNSKTHFQTTFFKMRPAVTLNGFTSHQHWLIQMVIRKHFNDLVYVHATGDNVSEQKKVVYTDSMEDKAKLLKEVQNDLLNFFKAKITSAVGFRHVIDFLSLEEKLLVGHNCFLDIAHVYSKFVGPLPSSITEFASAVNKVVPHIVDTKHLLRVAPAIQRLMKGKSTSLSSAFSLLCPHIPFTSNASGSVSQLYVKIEVQEDVSGSNSGAKHEAGYDAFMTGCIFAQACSFLGIDFRLHSTSKELLHNVKLQKHINFLYPSWNGGTVVDLRTGHEVPESGLQVYKRRFPKIIFDNTVVLWGFPLKIKPKELKACLCKVLGENSVTSIFYLDAAAALVQFSKEELATDFLLLKDSLERNDDAISVLHPLSELLEGGRTCAANYEIYKQLCSSPVSKTSFAEQAYAVGIRWKTKISTPGSAGCNESPEIEIGNFSGSRESPIEGGNSVAAAVKNITGKVSSGGKESPHHISCEDLLDSLYAAHTLFGRQTNC</sequence>
<accession>A0A1D1XU77</accession>
<dbReference type="GO" id="GO:0003723">
    <property type="term" value="F:RNA binding"/>
    <property type="evidence" value="ECO:0007669"/>
    <property type="project" value="TreeGrafter"/>
</dbReference>
<dbReference type="InterPro" id="IPR012337">
    <property type="entry name" value="RNaseH-like_sf"/>
</dbReference>
<evidence type="ECO:0000256" key="2">
    <source>
        <dbReference type="ARBA" id="ARBA00008372"/>
    </source>
</evidence>
<dbReference type="Gene3D" id="3.30.420.10">
    <property type="entry name" value="Ribonuclease H-like superfamily/Ribonuclease H"/>
    <property type="match status" value="2"/>
</dbReference>
<dbReference type="EMBL" id="GDJX01021998">
    <property type="protein sequence ID" value="JAT45938.1"/>
    <property type="molecule type" value="Transcribed_RNA"/>
</dbReference>
<dbReference type="Pfam" id="PF04857">
    <property type="entry name" value="CAF1"/>
    <property type="match status" value="1"/>
</dbReference>
<dbReference type="InterPro" id="IPR051181">
    <property type="entry name" value="CAF1_poly(A)_ribonucleases"/>
</dbReference>
<dbReference type="SUPFAM" id="SSF53098">
    <property type="entry name" value="Ribonuclease H-like"/>
    <property type="match status" value="1"/>
</dbReference>
<dbReference type="PANTHER" id="PTHR15092:SF22">
    <property type="entry name" value="POLY(A)-SPECIFIC RIBONUCLEASE PNLDC1"/>
    <property type="match status" value="1"/>
</dbReference>
<dbReference type="GO" id="GO:0000175">
    <property type="term" value="F:3'-5'-RNA exonuclease activity"/>
    <property type="evidence" value="ECO:0007669"/>
    <property type="project" value="TreeGrafter"/>
</dbReference>
<organism evidence="3">
    <name type="scientific">Anthurium amnicola</name>
    <dbReference type="NCBI Taxonomy" id="1678845"/>
    <lineage>
        <taxon>Eukaryota</taxon>
        <taxon>Viridiplantae</taxon>
        <taxon>Streptophyta</taxon>
        <taxon>Embryophyta</taxon>
        <taxon>Tracheophyta</taxon>
        <taxon>Spermatophyta</taxon>
        <taxon>Magnoliopsida</taxon>
        <taxon>Liliopsida</taxon>
        <taxon>Araceae</taxon>
        <taxon>Pothoideae</taxon>
        <taxon>Potheae</taxon>
        <taxon>Anthurium</taxon>
    </lineage>
</organism>
<evidence type="ECO:0000313" key="3">
    <source>
        <dbReference type="EMBL" id="JAT45938.1"/>
    </source>
</evidence>
<evidence type="ECO:0000256" key="1">
    <source>
        <dbReference type="ARBA" id="ARBA00001968"/>
    </source>
</evidence>